<dbReference type="Proteomes" id="UP000257109">
    <property type="component" value="Unassembled WGS sequence"/>
</dbReference>
<feature type="non-terminal residue" evidence="7">
    <location>
        <position position="1"/>
    </location>
</feature>
<keyword evidence="4" id="KW-0804">Transcription</keyword>
<keyword evidence="3" id="KW-0238">DNA-binding</keyword>
<keyword evidence="5" id="KW-0539">Nucleus</keyword>
<dbReference type="GO" id="GO:0005634">
    <property type="term" value="C:nucleus"/>
    <property type="evidence" value="ECO:0007669"/>
    <property type="project" value="UniProtKB-SubCell"/>
</dbReference>
<dbReference type="EMBL" id="QJKJ01011916">
    <property type="protein sequence ID" value="RDX69910.1"/>
    <property type="molecule type" value="Genomic_DNA"/>
</dbReference>
<dbReference type="OrthoDB" id="1436232at2759"/>
<comment type="caution">
    <text evidence="7">The sequence shown here is derived from an EMBL/GenBank/DDBJ whole genome shotgun (WGS) entry which is preliminary data.</text>
</comment>
<dbReference type="GO" id="GO:0045944">
    <property type="term" value="P:positive regulation of transcription by RNA polymerase II"/>
    <property type="evidence" value="ECO:0007669"/>
    <property type="project" value="InterPro"/>
</dbReference>
<evidence type="ECO:0000256" key="3">
    <source>
        <dbReference type="ARBA" id="ARBA00023125"/>
    </source>
</evidence>
<dbReference type="GO" id="GO:0000981">
    <property type="term" value="F:DNA-binding transcription factor activity, RNA polymerase II-specific"/>
    <property type="evidence" value="ECO:0007669"/>
    <property type="project" value="InterPro"/>
</dbReference>
<name>A0A371EV36_MUCPR</name>
<comment type="subcellular location">
    <subcellularLocation>
        <location evidence="1">Nucleus</location>
    </subcellularLocation>
</comment>
<dbReference type="GO" id="GO:0000987">
    <property type="term" value="F:cis-regulatory region sequence-specific DNA binding"/>
    <property type="evidence" value="ECO:0007669"/>
    <property type="project" value="InterPro"/>
</dbReference>
<dbReference type="PROSITE" id="PS50066">
    <property type="entry name" value="MADS_BOX_2"/>
    <property type="match status" value="1"/>
</dbReference>
<evidence type="ECO:0000256" key="1">
    <source>
        <dbReference type="ARBA" id="ARBA00004123"/>
    </source>
</evidence>
<dbReference type="STRING" id="157652.A0A371EV36"/>
<dbReference type="Pfam" id="PF00319">
    <property type="entry name" value="SRF-TF"/>
    <property type="match status" value="1"/>
</dbReference>
<protein>
    <submittedName>
        <fullName evidence="7">MADS-box transcription factor PHERES 2</fullName>
    </submittedName>
</protein>
<dbReference type="SMART" id="SM00432">
    <property type="entry name" value="MADS"/>
    <property type="match status" value="1"/>
</dbReference>
<dbReference type="Gene3D" id="3.40.1810.10">
    <property type="entry name" value="Transcription factor, MADS-box"/>
    <property type="match status" value="1"/>
</dbReference>
<dbReference type="GO" id="GO:0046983">
    <property type="term" value="F:protein dimerization activity"/>
    <property type="evidence" value="ECO:0007669"/>
    <property type="project" value="InterPro"/>
</dbReference>
<evidence type="ECO:0000256" key="5">
    <source>
        <dbReference type="ARBA" id="ARBA00023242"/>
    </source>
</evidence>
<evidence type="ECO:0000313" key="7">
    <source>
        <dbReference type="EMBL" id="RDX69910.1"/>
    </source>
</evidence>
<dbReference type="InterPro" id="IPR036879">
    <property type="entry name" value="TF_MADSbox_sf"/>
</dbReference>
<accession>A0A371EV36</accession>
<evidence type="ECO:0000256" key="4">
    <source>
        <dbReference type="ARBA" id="ARBA00023163"/>
    </source>
</evidence>
<reference evidence="7" key="1">
    <citation type="submission" date="2018-05" db="EMBL/GenBank/DDBJ databases">
        <title>Draft genome of Mucuna pruriens seed.</title>
        <authorList>
            <person name="Nnadi N.E."/>
            <person name="Vos R."/>
            <person name="Hasami M.H."/>
            <person name="Devisetty U.K."/>
            <person name="Aguiy J.C."/>
        </authorList>
    </citation>
    <scope>NUCLEOTIDE SEQUENCE [LARGE SCALE GENOMIC DNA]</scope>
    <source>
        <strain evidence="7">JCA_2017</strain>
    </source>
</reference>
<dbReference type="CDD" id="cd00266">
    <property type="entry name" value="MADS_SRF_like"/>
    <property type="match status" value="1"/>
</dbReference>
<dbReference type="SUPFAM" id="SSF55455">
    <property type="entry name" value="SRF-like"/>
    <property type="match status" value="1"/>
</dbReference>
<evidence type="ECO:0000256" key="2">
    <source>
        <dbReference type="ARBA" id="ARBA00023015"/>
    </source>
</evidence>
<keyword evidence="2" id="KW-0805">Transcription regulation</keyword>
<dbReference type="PANTHER" id="PTHR48019">
    <property type="entry name" value="SERUM RESPONSE FACTOR HOMOLOG"/>
    <property type="match status" value="1"/>
</dbReference>
<gene>
    <name evidence="7" type="primary">PHE2</name>
    <name evidence="7" type="ORF">CR513_50913</name>
</gene>
<evidence type="ECO:0000259" key="6">
    <source>
        <dbReference type="PROSITE" id="PS50066"/>
    </source>
</evidence>
<keyword evidence="8" id="KW-1185">Reference proteome</keyword>
<dbReference type="InterPro" id="IPR033897">
    <property type="entry name" value="SRF-like_MADS-box"/>
</dbReference>
<sequence length="368" mass="40683">MEPKLIEDLASRKVCYRKGRTSLLKKVKELTTLCDVDACAIVYGPGDKVPLVWPSRDKTKELLDKFENAPLSDRRRKNVNQQVYIEQKNKKIENQIVKLKEKNVEKDMSNFMHKIHDDGKSLSDFDASDLCRLLYYVERKLERVRVKAAHSQQQLSPNPPTPPVSLQNDIDFWANLDEQVLEQSFLDLLKEDGMMNSGFDNNIGSNMGLPPFPQHLGDVDMVLPQDNIEGFNLGDIDMVLPPGNFGGLIDESGLESGVLPQGNFIDLNGHSDSGLLYGSSSSEIGGSDIWPIYGNFGGTIGGSDMMLPFSNFEGNICGTFMGGSINNIGLWSHQRNFGVGSSNPNFVGTNKSANATTSGCRVDVLFLQ</sequence>
<dbReference type="InterPro" id="IPR002100">
    <property type="entry name" value="TF_MADSbox"/>
</dbReference>
<proteinExistence type="predicted"/>
<organism evidence="7 8">
    <name type="scientific">Mucuna pruriens</name>
    <name type="common">Velvet bean</name>
    <name type="synonym">Dolichos pruriens</name>
    <dbReference type="NCBI Taxonomy" id="157652"/>
    <lineage>
        <taxon>Eukaryota</taxon>
        <taxon>Viridiplantae</taxon>
        <taxon>Streptophyta</taxon>
        <taxon>Embryophyta</taxon>
        <taxon>Tracheophyta</taxon>
        <taxon>Spermatophyta</taxon>
        <taxon>Magnoliopsida</taxon>
        <taxon>eudicotyledons</taxon>
        <taxon>Gunneridae</taxon>
        <taxon>Pentapetalae</taxon>
        <taxon>rosids</taxon>
        <taxon>fabids</taxon>
        <taxon>Fabales</taxon>
        <taxon>Fabaceae</taxon>
        <taxon>Papilionoideae</taxon>
        <taxon>50 kb inversion clade</taxon>
        <taxon>NPAAA clade</taxon>
        <taxon>indigoferoid/millettioid clade</taxon>
        <taxon>Phaseoleae</taxon>
        <taxon>Mucuna</taxon>
    </lineage>
</organism>
<evidence type="ECO:0000313" key="8">
    <source>
        <dbReference type="Proteomes" id="UP000257109"/>
    </source>
</evidence>
<dbReference type="AlphaFoldDB" id="A0A371EV36"/>
<dbReference type="InterPro" id="IPR050142">
    <property type="entry name" value="MADS-box/MEF2_TF"/>
</dbReference>
<feature type="domain" description="MADS-box" evidence="6">
    <location>
        <begin position="1"/>
        <end position="49"/>
    </location>
</feature>